<organism evidence="10 11">
    <name type="scientific">Methanomicrobium antiquum</name>
    <dbReference type="NCBI Taxonomy" id="487686"/>
    <lineage>
        <taxon>Archaea</taxon>
        <taxon>Methanobacteriati</taxon>
        <taxon>Methanobacteriota</taxon>
        <taxon>Stenosarchaea group</taxon>
        <taxon>Methanomicrobia</taxon>
        <taxon>Methanomicrobiales</taxon>
        <taxon>Methanomicrobiaceae</taxon>
        <taxon>Methanomicrobium</taxon>
    </lineage>
</organism>
<comment type="caution">
    <text evidence="8">Lacks conserved residue(s) required for the propagation of feature annotation.</text>
</comment>
<dbReference type="CDD" id="cd01335">
    <property type="entry name" value="Radical_SAM"/>
    <property type="match status" value="1"/>
</dbReference>
<comment type="subunit">
    <text evidence="8">Homodimer.</text>
</comment>
<feature type="binding site" evidence="8">
    <location>
        <position position="36"/>
    </location>
    <ligand>
        <name>[4Fe-4S] cluster</name>
        <dbReference type="ChEBI" id="CHEBI:49883"/>
        <note>4Fe-4S-S-AdoMet</note>
    </ligand>
</feature>
<dbReference type="PROSITE" id="PS51918">
    <property type="entry name" value="RADICAL_SAM"/>
    <property type="match status" value="1"/>
</dbReference>
<evidence type="ECO:0000256" key="3">
    <source>
        <dbReference type="ARBA" id="ARBA00022723"/>
    </source>
</evidence>
<feature type="binding site" evidence="8">
    <location>
        <position position="29"/>
    </location>
    <ligand>
        <name>[4Fe-4S] cluster</name>
        <dbReference type="ChEBI" id="CHEBI:49883"/>
        <note>4Fe-4S-S-AdoMet</note>
    </ligand>
</feature>
<keyword evidence="5 8" id="KW-0408">Iron</keyword>
<dbReference type="Pfam" id="PF04055">
    <property type="entry name" value="Radical_SAM"/>
    <property type="match status" value="1"/>
</dbReference>
<comment type="cofactor">
    <cofactor evidence="8">
        <name>Mg(2+)</name>
        <dbReference type="ChEBI" id="CHEBI:18420"/>
    </cofactor>
</comment>
<feature type="binding site" evidence="8">
    <location>
        <position position="25"/>
    </location>
    <ligand>
        <name>substrate</name>
    </ligand>
</feature>
<dbReference type="AlphaFoldDB" id="A0AAF0JM83"/>
<dbReference type="GO" id="GO:0051539">
    <property type="term" value="F:4 iron, 4 sulfur cluster binding"/>
    <property type="evidence" value="ECO:0007669"/>
    <property type="project" value="UniProtKB-UniRule"/>
</dbReference>
<feature type="binding site" evidence="8">
    <location>
        <position position="70"/>
    </location>
    <ligand>
        <name>S-adenosyl-L-methionine</name>
        <dbReference type="ChEBI" id="CHEBI:59789"/>
    </ligand>
</feature>
<keyword evidence="3 8" id="KW-0479">Metal-binding</keyword>
<protein>
    <recommendedName>
        <fullName evidence="8">7-carboxy-7-deazaguanine synthase</fullName>
        <shortName evidence="8">CDG synthase</shortName>
        <ecNumber evidence="8">4.3.99.3</ecNumber>
    </recommendedName>
    <alternativeName>
        <fullName evidence="8">Archaeosine biosynthesis protein QueE</fullName>
    </alternativeName>
</protein>
<comment type="pathway">
    <text evidence="8">Purine metabolism; 7-cyano-7-deazaguanine biosynthesis.</text>
</comment>
<dbReference type="SUPFAM" id="SSF102114">
    <property type="entry name" value="Radical SAM enzymes"/>
    <property type="match status" value="1"/>
</dbReference>
<name>A0AAF0JM83_9EURY</name>
<dbReference type="InterPro" id="IPR058240">
    <property type="entry name" value="rSAM_sf"/>
</dbReference>
<evidence type="ECO:0000256" key="7">
    <source>
        <dbReference type="ARBA" id="ARBA00023239"/>
    </source>
</evidence>
<feature type="binding site" evidence="8">
    <location>
        <position position="38"/>
    </location>
    <ligand>
        <name>Mg(2+)</name>
        <dbReference type="ChEBI" id="CHEBI:18420"/>
    </ligand>
</feature>
<dbReference type="KEGG" id="manq:L1994_08385"/>
<comment type="similarity">
    <text evidence="8">Belongs to the radical SAM superfamily. 7-carboxy-7-deazaguanine synthase family.</text>
</comment>
<dbReference type="GO" id="GO:0000287">
    <property type="term" value="F:magnesium ion binding"/>
    <property type="evidence" value="ECO:0007669"/>
    <property type="project" value="UniProtKB-UniRule"/>
</dbReference>
<evidence type="ECO:0000256" key="8">
    <source>
        <dbReference type="HAMAP-Rule" id="MF_00917"/>
    </source>
</evidence>
<evidence type="ECO:0000256" key="4">
    <source>
        <dbReference type="ARBA" id="ARBA00022842"/>
    </source>
</evidence>
<proteinExistence type="inferred from homology"/>
<dbReference type="Proteomes" id="UP001218895">
    <property type="component" value="Chromosome"/>
</dbReference>
<feature type="domain" description="Radical SAM core" evidence="9">
    <location>
        <begin position="16"/>
        <end position="202"/>
    </location>
</feature>
<comment type="function">
    <text evidence="8">Catalyzes the complex heterocyclic radical-mediated conversion of 6-carboxy-5,6,7,8-tetrahydropterin (CPH4) to 7-carboxy-7-deazaguanine (CDG), a step common to the biosynthetic pathways of all 7-deazapurine-containing compounds.</text>
</comment>
<feature type="binding site" evidence="8">
    <location>
        <position position="33"/>
    </location>
    <ligand>
        <name>[4Fe-4S] cluster</name>
        <dbReference type="ChEBI" id="CHEBI:49883"/>
        <note>4Fe-4S-S-AdoMet</note>
    </ligand>
</feature>
<accession>A0AAF0JM83</accession>
<keyword evidence="1 8" id="KW-0004">4Fe-4S</keyword>
<comment type="cofactor">
    <cofactor evidence="8">
        <name>[4Fe-4S] cluster</name>
        <dbReference type="ChEBI" id="CHEBI:49883"/>
    </cofactor>
    <text evidence="8">Binds 1 [4Fe-4S] cluster. The cluster is coordinated with 3 cysteines and an exchangeable S-adenosyl-L-methionine.</text>
</comment>
<dbReference type="SFLD" id="SFLDS00029">
    <property type="entry name" value="Radical_SAM"/>
    <property type="match status" value="1"/>
</dbReference>
<comment type="cofactor">
    <cofactor evidence="8">
        <name>S-adenosyl-L-methionine</name>
        <dbReference type="ChEBI" id="CHEBI:59789"/>
    </cofactor>
    <text evidence="8">Binds 1 S-adenosyl-L-methionine per subunit.</text>
</comment>
<evidence type="ECO:0000313" key="10">
    <source>
        <dbReference type="EMBL" id="WFN36161.1"/>
    </source>
</evidence>
<dbReference type="InterPro" id="IPR007197">
    <property type="entry name" value="rSAM"/>
</dbReference>
<feature type="binding site" evidence="8">
    <location>
        <begin position="35"/>
        <end position="37"/>
    </location>
    <ligand>
        <name>S-adenosyl-L-methionine</name>
        <dbReference type="ChEBI" id="CHEBI:59789"/>
    </ligand>
</feature>
<dbReference type="InterPro" id="IPR024924">
    <property type="entry name" value="7-CO-7-deazaguanine_synth-like"/>
</dbReference>
<evidence type="ECO:0000256" key="6">
    <source>
        <dbReference type="ARBA" id="ARBA00023014"/>
    </source>
</evidence>
<keyword evidence="4 8" id="KW-0460">Magnesium</keyword>
<dbReference type="GO" id="GO:0016840">
    <property type="term" value="F:carbon-nitrogen lyase activity"/>
    <property type="evidence" value="ECO:0007669"/>
    <property type="project" value="UniProtKB-UniRule"/>
</dbReference>
<dbReference type="Gene3D" id="3.20.20.70">
    <property type="entry name" value="Aldolase class I"/>
    <property type="match status" value="1"/>
</dbReference>
<evidence type="ECO:0000256" key="1">
    <source>
        <dbReference type="ARBA" id="ARBA00022485"/>
    </source>
</evidence>
<dbReference type="EMBL" id="CP091092">
    <property type="protein sequence ID" value="WFN36161.1"/>
    <property type="molecule type" value="Genomic_DNA"/>
</dbReference>
<dbReference type="PANTHER" id="PTHR42836">
    <property type="entry name" value="7-CARBOXY-7-DEAZAGUANINE SYNTHASE"/>
    <property type="match status" value="1"/>
</dbReference>
<dbReference type="PIRSF" id="PIRSF000370">
    <property type="entry name" value="QueE"/>
    <property type="match status" value="1"/>
</dbReference>
<keyword evidence="6 8" id="KW-0411">Iron-sulfur</keyword>
<keyword evidence="2 8" id="KW-0949">S-adenosyl-L-methionine</keyword>
<evidence type="ECO:0000259" key="9">
    <source>
        <dbReference type="PROSITE" id="PS51918"/>
    </source>
</evidence>
<sequence>MKIIEIFKSLQGEGPLSGTVTLFVRLSGCNLNCRWCDTKKSHNGGVWMSAEEIFEKIEKSGVSYVCITGGEPLLSKEELIPLLRILHNSGYKTEIETNGTIDFSDLQDYAQICMDVKCPSSGEMSDLELLKNLRKDDSVKFVVSDEADFCYAKDIIENYLINSQIFISPVWGSNCKKTAQMVINSGLPVRFQIQLHKIIGVE</sequence>
<comment type="catalytic activity">
    <reaction evidence="8">
        <text>6-carboxy-5,6,7,8-tetrahydropterin + H(+) = 7-carboxy-7-carbaguanine + NH4(+)</text>
        <dbReference type="Rhea" id="RHEA:27974"/>
        <dbReference type="ChEBI" id="CHEBI:15378"/>
        <dbReference type="ChEBI" id="CHEBI:28938"/>
        <dbReference type="ChEBI" id="CHEBI:61032"/>
        <dbReference type="ChEBI" id="CHEBI:61036"/>
        <dbReference type="EC" id="4.3.99.3"/>
    </reaction>
</comment>
<evidence type="ECO:0000256" key="5">
    <source>
        <dbReference type="ARBA" id="ARBA00023004"/>
    </source>
</evidence>
<dbReference type="RefSeq" id="WP_278099000.1">
    <property type="nucleotide sequence ID" value="NZ_CP091092.1"/>
</dbReference>
<feature type="binding site" evidence="8">
    <location>
        <position position="68"/>
    </location>
    <ligand>
        <name>substrate</name>
    </ligand>
</feature>
<dbReference type="GO" id="GO:1904047">
    <property type="term" value="F:S-adenosyl-L-methionine binding"/>
    <property type="evidence" value="ECO:0007669"/>
    <property type="project" value="UniProtKB-UniRule"/>
</dbReference>
<dbReference type="InterPro" id="IPR013785">
    <property type="entry name" value="Aldolase_TIM"/>
</dbReference>
<keyword evidence="7 8" id="KW-0456">Lyase</keyword>
<feature type="binding site" evidence="8">
    <location>
        <begin position="10"/>
        <end position="12"/>
    </location>
    <ligand>
        <name>substrate</name>
    </ligand>
</feature>
<reference evidence="10" key="1">
    <citation type="submission" date="2022-01" db="EMBL/GenBank/DDBJ databases">
        <title>Complete genome of Methanomicrobium antiquum DSM 21220.</title>
        <authorList>
            <person name="Chen S.-C."/>
            <person name="You Y.-T."/>
            <person name="Zhou Y.-Z."/>
            <person name="Lai M.-C."/>
        </authorList>
    </citation>
    <scope>NUCLEOTIDE SEQUENCE</scope>
    <source>
        <strain evidence="10">DSM 21220</strain>
    </source>
</reference>
<evidence type="ECO:0000256" key="2">
    <source>
        <dbReference type="ARBA" id="ARBA00022691"/>
    </source>
</evidence>
<dbReference type="EC" id="4.3.99.3" evidence="8"/>
<dbReference type="HAMAP" id="MF_00917">
    <property type="entry name" value="QueE"/>
    <property type="match status" value="1"/>
</dbReference>
<gene>
    <name evidence="8" type="primary">queE</name>
    <name evidence="10" type="ORF">L1994_08385</name>
</gene>
<dbReference type="GeneID" id="79950409"/>
<dbReference type="PANTHER" id="PTHR42836:SF1">
    <property type="entry name" value="7-CARBOXY-7-DEAZAGUANINE SYNTHASE"/>
    <property type="match status" value="1"/>
</dbReference>
<keyword evidence="11" id="KW-1185">Reference proteome</keyword>
<evidence type="ECO:0000313" key="11">
    <source>
        <dbReference type="Proteomes" id="UP001218895"/>
    </source>
</evidence>